<comment type="caution">
    <text evidence="2">The sequence shown here is derived from an EMBL/GenBank/DDBJ whole genome shotgun (WGS) entry which is preliminary data.</text>
</comment>
<reference evidence="2" key="1">
    <citation type="submission" date="2023-03" db="EMBL/GenBank/DDBJ databases">
        <title>Massive genome expansion in bonnet fungi (Mycena s.s.) driven by repeated elements and novel gene families across ecological guilds.</title>
        <authorList>
            <consortium name="Lawrence Berkeley National Laboratory"/>
            <person name="Harder C.B."/>
            <person name="Miyauchi S."/>
            <person name="Viragh M."/>
            <person name="Kuo A."/>
            <person name="Thoen E."/>
            <person name="Andreopoulos B."/>
            <person name="Lu D."/>
            <person name="Skrede I."/>
            <person name="Drula E."/>
            <person name="Henrissat B."/>
            <person name="Morin E."/>
            <person name="Kohler A."/>
            <person name="Barry K."/>
            <person name="LaButti K."/>
            <person name="Morin E."/>
            <person name="Salamov A."/>
            <person name="Lipzen A."/>
            <person name="Mereny Z."/>
            <person name="Hegedus B."/>
            <person name="Baldrian P."/>
            <person name="Stursova M."/>
            <person name="Weitz H."/>
            <person name="Taylor A."/>
            <person name="Grigoriev I.V."/>
            <person name="Nagy L.G."/>
            <person name="Martin F."/>
            <person name="Kauserud H."/>
        </authorList>
    </citation>
    <scope>NUCLEOTIDE SEQUENCE</scope>
    <source>
        <strain evidence="2">9144</strain>
    </source>
</reference>
<dbReference type="Proteomes" id="UP001219525">
    <property type="component" value="Unassembled WGS sequence"/>
</dbReference>
<feature type="region of interest" description="Disordered" evidence="1">
    <location>
        <begin position="1"/>
        <end position="42"/>
    </location>
</feature>
<gene>
    <name evidence="2" type="ORF">GGX14DRAFT_404982</name>
</gene>
<proteinExistence type="predicted"/>
<dbReference type="AlphaFoldDB" id="A0AAD6Y4Q0"/>
<name>A0AAD6Y4Q0_9AGAR</name>
<protein>
    <submittedName>
        <fullName evidence="2">Uncharacterized protein</fullName>
    </submittedName>
</protein>
<organism evidence="2 3">
    <name type="scientific">Mycena pura</name>
    <dbReference type="NCBI Taxonomy" id="153505"/>
    <lineage>
        <taxon>Eukaryota</taxon>
        <taxon>Fungi</taxon>
        <taxon>Dikarya</taxon>
        <taxon>Basidiomycota</taxon>
        <taxon>Agaricomycotina</taxon>
        <taxon>Agaricomycetes</taxon>
        <taxon>Agaricomycetidae</taxon>
        <taxon>Agaricales</taxon>
        <taxon>Marasmiineae</taxon>
        <taxon>Mycenaceae</taxon>
        <taxon>Mycena</taxon>
    </lineage>
</organism>
<accession>A0AAD6Y4Q0</accession>
<keyword evidence="3" id="KW-1185">Reference proteome</keyword>
<evidence type="ECO:0000313" key="3">
    <source>
        <dbReference type="Proteomes" id="UP001219525"/>
    </source>
</evidence>
<evidence type="ECO:0000256" key="1">
    <source>
        <dbReference type="SAM" id="MobiDB-lite"/>
    </source>
</evidence>
<dbReference type="EMBL" id="JARJCW010000102">
    <property type="protein sequence ID" value="KAJ7194027.1"/>
    <property type="molecule type" value="Genomic_DNA"/>
</dbReference>
<evidence type="ECO:0000313" key="2">
    <source>
        <dbReference type="EMBL" id="KAJ7194027.1"/>
    </source>
</evidence>
<sequence>MAPAPPILITEPHPSQVGLSAAPATRSPACPQARSHWPRSPPASVRCFSSALSRPRSCLRAAAAAAAAPPGAEASPDACAAPIRAEQRYSALEVELRALRAEVASLAARPASALLYGHEKDAEAMLESKDKLKEAAKDRPPTYTT</sequence>